<dbReference type="GO" id="GO:0003676">
    <property type="term" value="F:nucleic acid binding"/>
    <property type="evidence" value="ECO:0007669"/>
    <property type="project" value="InterPro"/>
</dbReference>
<dbReference type="OrthoDB" id="10253092at2759"/>
<dbReference type="SUPFAM" id="SSF57667">
    <property type="entry name" value="beta-beta-alpha zinc fingers"/>
    <property type="match status" value="1"/>
</dbReference>
<dbReference type="RefSeq" id="XP_010932823.1">
    <property type="nucleotide sequence ID" value="XM_010934521.3"/>
</dbReference>
<dbReference type="SMART" id="SM00451">
    <property type="entry name" value="ZnF_U1"/>
    <property type="match status" value="1"/>
</dbReference>
<evidence type="ECO:0000313" key="12">
    <source>
        <dbReference type="RefSeq" id="XP_010932824.1"/>
    </source>
</evidence>
<dbReference type="GO" id="GO:0005737">
    <property type="term" value="C:cytoplasm"/>
    <property type="evidence" value="ECO:0007669"/>
    <property type="project" value="UniProtKB-SubCell"/>
</dbReference>
<dbReference type="InterPro" id="IPR018023">
    <property type="entry name" value="Ribosome_mat_SBDS_CS"/>
</dbReference>
<evidence type="ECO:0000259" key="8">
    <source>
        <dbReference type="SMART" id="SM00451"/>
    </source>
</evidence>
<keyword evidence="4" id="KW-0963">Cytoplasm</keyword>
<feature type="domain" description="U1-type" evidence="8">
    <location>
        <begin position="292"/>
        <end position="326"/>
    </location>
</feature>
<evidence type="ECO:0000256" key="7">
    <source>
        <dbReference type="ARBA" id="ARBA00049708"/>
    </source>
</evidence>
<dbReference type="Gene3D" id="3.30.1250.10">
    <property type="entry name" value="Ribosome maturation protein SBDS, N-terminal domain"/>
    <property type="match status" value="1"/>
</dbReference>
<dbReference type="PANTHER" id="PTHR10927:SF1">
    <property type="entry name" value="RIBOSOME MATURATION PROTEIN SBDS"/>
    <property type="match status" value="1"/>
</dbReference>
<comment type="subunit">
    <text evidence="7">Associates with the 60S ribosomal subunit.</text>
</comment>
<reference evidence="10 11" key="1">
    <citation type="submission" date="2025-04" db="UniProtKB">
        <authorList>
            <consortium name="RefSeq"/>
        </authorList>
    </citation>
    <scope>IDENTIFICATION</scope>
</reference>
<dbReference type="FunFam" id="1.10.10.900:FF:000001">
    <property type="entry name" value="SBDS, ribosome maturation factor"/>
    <property type="match status" value="1"/>
</dbReference>
<dbReference type="Pfam" id="PF20268">
    <property type="entry name" value="SBDS_C"/>
    <property type="match status" value="1"/>
</dbReference>
<dbReference type="Proteomes" id="UP000504607">
    <property type="component" value="Chromosome 10"/>
</dbReference>
<dbReference type="Gene3D" id="3.30.160.60">
    <property type="entry name" value="Classic Zinc Finger"/>
    <property type="match status" value="1"/>
</dbReference>
<dbReference type="RefSeq" id="XP_010932824.1">
    <property type="nucleotide sequence ID" value="XM_010934522.3"/>
</dbReference>
<dbReference type="InterPro" id="IPR046928">
    <property type="entry name" value="SDO1/SBDS_C"/>
</dbReference>
<dbReference type="InterPro" id="IPR037188">
    <property type="entry name" value="Sdo1/SBDS_central_sf"/>
</dbReference>
<evidence type="ECO:0000313" key="10">
    <source>
        <dbReference type="RefSeq" id="XP_010932822.1"/>
    </source>
</evidence>
<keyword evidence="6" id="KW-0539">Nucleus</keyword>
<dbReference type="FunFam" id="3.30.1250.10:FF:000001">
    <property type="entry name" value="SBDS, ribosome maturation factor"/>
    <property type="match status" value="1"/>
</dbReference>
<proteinExistence type="inferred from homology"/>
<name>A0A6I9RUH9_ELAGV</name>
<dbReference type="InterPro" id="IPR036786">
    <property type="entry name" value="Ribosome_mat_SBDS_N_sf"/>
</dbReference>
<dbReference type="SUPFAM" id="SSF89895">
    <property type="entry name" value="FYSH domain"/>
    <property type="match status" value="1"/>
</dbReference>
<dbReference type="InterPro" id="IPR036236">
    <property type="entry name" value="Znf_C2H2_sf"/>
</dbReference>
<organism evidence="9 12">
    <name type="scientific">Elaeis guineensis var. tenera</name>
    <name type="common">Oil palm</name>
    <dbReference type="NCBI Taxonomy" id="51953"/>
    <lineage>
        <taxon>Eukaryota</taxon>
        <taxon>Viridiplantae</taxon>
        <taxon>Streptophyta</taxon>
        <taxon>Embryophyta</taxon>
        <taxon>Tracheophyta</taxon>
        <taxon>Spermatophyta</taxon>
        <taxon>Magnoliopsida</taxon>
        <taxon>Liliopsida</taxon>
        <taxon>Arecaceae</taxon>
        <taxon>Arecoideae</taxon>
        <taxon>Cocoseae</taxon>
        <taxon>Elaeidinae</taxon>
        <taxon>Elaeis</taxon>
    </lineage>
</organism>
<dbReference type="GeneID" id="105053397"/>
<dbReference type="PROSITE" id="PS01267">
    <property type="entry name" value="UPF0023"/>
    <property type="match status" value="1"/>
</dbReference>
<dbReference type="InterPro" id="IPR039100">
    <property type="entry name" value="Sdo1/SBDS-like"/>
</dbReference>
<sequence length="356" mass="40796">MSKSLVQPIGQKRLTNVAIVRLKKHGIRFEIACYKNKVLSWRSGVEKDLDEVLQSHTVYANVSKGILAKSKDLIAAFGTDDQSKICLEILEKGELQVAGKERESQLSSQFRDIATIVMQKTINPETQRPYTISMIERLMHEIHFAVDPHTSSKKQALEVIRELQKHFPIKRSPMRLRLIVPEKNFSVLMDKLDGWNARIVSKDESGNQQSVVCEIQPGLFRDCDVLMRNLQGRLELLAVSVHLEGDAHVDEYDDAEDLRSKSTKESDSMVQISERLQKQKISTETRSDQEQAKQNRCSTCDAVVGDAQQYREHFKSEWHKHNLRRKTRQLPPLTAEECLADMEVGHVEADLKEYSF</sequence>
<dbReference type="Pfam" id="PF01172">
    <property type="entry name" value="SBDS_N"/>
    <property type="match status" value="1"/>
</dbReference>
<comment type="similarity">
    <text evidence="3">Belongs to the SDO1/SBDS family.</text>
</comment>
<dbReference type="GO" id="GO:0042256">
    <property type="term" value="P:cytosolic ribosome assembly"/>
    <property type="evidence" value="ECO:0007669"/>
    <property type="project" value="InterPro"/>
</dbReference>
<evidence type="ECO:0000256" key="3">
    <source>
        <dbReference type="ARBA" id="ARBA00007433"/>
    </source>
</evidence>
<accession>A0A6I9RUH9</accession>
<comment type="subcellular location">
    <subcellularLocation>
        <location evidence="2">Cytoplasm</location>
    </subcellularLocation>
    <subcellularLocation>
        <location evidence="1">Nucleus</location>
    </subcellularLocation>
</comment>
<dbReference type="InterPro" id="IPR018978">
    <property type="entry name" value="SDO1/SBDS_central"/>
</dbReference>
<evidence type="ECO:0000256" key="2">
    <source>
        <dbReference type="ARBA" id="ARBA00004496"/>
    </source>
</evidence>
<dbReference type="NCBIfam" id="TIGR00291">
    <property type="entry name" value="RNA_SBDS"/>
    <property type="match status" value="1"/>
</dbReference>
<dbReference type="Pfam" id="PF09377">
    <property type="entry name" value="SBDS_domain_II"/>
    <property type="match status" value="1"/>
</dbReference>
<dbReference type="InterPro" id="IPR019783">
    <property type="entry name" value="SDO1/SBDS_N"/>
</dbReference>
<dbReference type="InterPro" id="IPR003604">
    <property type="entry name" value="Matrin/U1-like-C_Znf_C2H2"/>
</dbReference>
<dbReference type="PANTHER" id="PTHR10927">
    <property type="entry name" value="RIBOSOME MATURATION PROTEIN SBDS"/>
    <property type="match status" value="1"/>
</dbReference>
<evidence type="ECO:0000256" key="5">
    <source>
        <dbReference type="ARBA" id="ARBA00022517"/>
    </source>
</evidence>
<evidence type="ECO:0000256" key="1">
    <source>
        <dbReference type="ARBA" id="ARBA00004123"/>
    </source>
</evidence>
<dbReference type="RefSeq" id="XP_010932822.1">
    <property type="nucleotide sequence ID" value="XM_010934520.3"/>
</dbReference>
<evidence type="ECO:0000313" key="9">
    <source>
        <dbReference type="Proteomes" id="UP000504607"/>
    </source>
</evidence>
<evidence type="ECO:0000313" key="11">
    <source>
        <dbReference type="RefSeq" id="XP_010932823.1"/>
    </source>
</evidence>
<dbReference type="GO" id="GO:0008270">
    <property type="term" value="F:zinc ion binding"/>
    <property type="evidence" value="ECO:0007669"/>
    <property type="project" value="InterPro"/>
</dbReference>
<evidence type="ECO:0000256" key="6">
    <source>
        <dbReference type="ARBA" id="ARBA00023242"/>
    </source>
</evidence>
<dbReference type="Gene3D" id="1.10.10.900">
    <property type="entry name" value="SBDS protein C-terminal domain, subdomain 1"/>
    <property type="match status" value="1"/>
</dbReference>
<dbReference type="Gene3D" id="3.30.70.240">
    <property type="match status" value="1"/>
</dbReference>
<evidence type="ECO:0000256" key="4">
    <source>
        <dbReference type="ARBA" id="ARBA00022490"/>
    </source>
</evidence>
<dbReference type="SUPFAM" id="SSF109728">
    <property type="entry name" value="Hypothetical protein AF0491, middle domain"/>
    <property type="match status" value="1"/>
</dbReference>
<gene>
    <name evidence="10 11 12" type="primary">LOC105053397</name>
</gene>
<dbReference type="GO" id="GO:0005634">
    <property type="term" value="C:nucleus"/>
    <property type="evidence" value="ECO:0007669"/>
    <property type="project" value="UniProtKB-SubCell"/>
</dbReference>
<dbReference type="InterPro" id="IPR002140">
    <property type="entry name" value="Sdo1/SBDS"/>
</dbReference>
<dbReference type="AlphaFoldDB" id="A0A6I9RUH9"/>
<dbReference type="KEGG" id="egu:105053397"/>
<keyword evidence="9" id="KW-1185">Reference proteome</keyword>
<protein>
    <submittedName>
        <fullName evidence="10 11">Ribosome maturation protein SBDS</fullName>
    </submittedName>
</protein>
<keyword evidence="5" id="KW-0690">Ribosome biogenesis</keyword>